<dbReference type="CDD" id="cd11313">
    <property type="entry name" value="AmyAc_arch_bac_AmyA"/>
    <property type="match status" value="1"/>
</dbReference>
<dbReference type="InterPro" id="IPR006047">
    <property type="entry name" value="GH13_cat_dom"/>
</dbReference>
<dbReference type="RefSeq" id="WP_167677661.1">
    <property type="nucleotide sequence ID" value="NZ_CP050313.1"/>
</dbReference>
<dbReference type="PROSITE" id="PS51257">
    <property type="entry name" value="PROKAR_LIPOPROTEIN"/>
    <property type="match status" value="1"/>
</dbReference>
<evidence type="ECO:0000313" key="3">
    <source>
        <dbReference type="Proteomes" id="UP000502608"/>
    </source>
</evidence>
<dbReference type="PANTHER" id="PTHR47786:SF2">
    <property type="entry name" value="GLYCOSYL HYDROLASE FAMILY 13 CATALYTIC DOMAIN-CONTAINING PROTEIN"/>
    <property type="match status" value="1"/>
</dbReference>
<proteinExistence type="predicted"/>
<dbReference type="Gene3D" id="2.60.40.1180">
    <property type="entry name" value="Golgi alpha-mannosidase II"/>
    <property type="match status" value="1"/>
</dbReference>
<feature type="domain" description="Glycosyl hydrolase family 13 catalytic" evidence="1">
    <location>
        <begin position="53"/>
        <end position="372"/>
    </location>
</feature>
<accession>A0A6G9QJE0</accession>
<organism evidence="2 3">
    <name type="scientific">Shewanella aestuarii</name>
    <dbReference type="NCBI Taxonomy" id="1028752"/>
    <lineage>
        <taxon>Bacteria</taxon>
        <taxon>Pseudomonadati</taxon>
        <taxon>Pseudomonadota</taxon>
        <taxon>Gammaproteobacteria</taxon>
        <taxon>Alteromonadales</taxon>
        <taxon>Shewanellaceae</taxon>
        <taxon>Shewanella</taxon>
    </lineage>
</organism>
<dbReference type="Pfam" id="PF16657">
    <property type="entry name" value="Malt_amylase_C"/>
    <property type="match status" value="1"/>
</dbReference>
<dbReference type="Gene3D" id="3.20.20.80">
    <property type="entry name" value="Glycosidases"/>
    <property type="match status" value="1"/>
</dbReference>
<dbReference type="Proteomes" id="UP000502608">
    <property type="component" value="Chromosome"/>
</dbReference>
<gene>
    <name evidence="2" type="ORF">HBH39_09390</name>
</gene>
<name>A0A6G9QJE0_9GAMM</name>
<evidence type="ECO:0000313" key="2">
    <source>
        <dbReference type="EMBL" id="QIR14670.1"/>
    </source>
</evidence>
<dbReference type="InterPro" id="IPR032091">
    <property type="entry name" value="Malt_amylase-like_C"/>
</dbReference>
<reference evidence="2 3" key="1">
    <citation type="submission" date="2020-03" db="EMBL/GenBank/DDBJ databases">
        <title>Complete genome sequence of Shewanella sp.</title>
        <authorList>
            <person name="Kim Y.-S."/>
            <person name="Kim S.-J."/>
            <person name="Jung H.-K."/>
            <person name="Kim K.-H."/>
        </authorList>
    </citation>
    <scope>NUCLEOTIDE SEQUENCE [LARGE SCALE GENOMIC DNA]</scope>
    <source>
        <strain evidence="2 3">PN3F2</strain>
    </source>
</reference>
<dbReference type="KEGG" id="saes:HBH39_09390"/>
<evidence type="ECO:0000259" key="1">
    <source>
        <dbReference type="SMART" id="SM00642"/>
    </source>
</evidence>
<keyword evidence="3" id="KW-1185">Reference proteome</keyword>
<dbReference type="Pfam" id="PF00128">
    <property type="entry name" value="Alpha-amylase"/>
    <property type="match status" value="1"/>
</dbReference>
<dbReference type="AlphaFoldDB" id="A0A6G9QJE0"/>
<dbReference type="GO" id="GO:0005975">
    <property type="term" value="P:carbohydrate metabolic process"/>
    <property type="evidence" value="ECO:0007669"/>
    <property type="project" value="InterPro"/>
</dbReference>
<sequence length="463" mass="53885">MKSFTIILLVLGLCACTNISKKTKATNISSNYVPQEYVKLTHPQWSRNASLYQINTRQFTPEGTFKAAEHQLPRLKELGVDILWLMPIHPIGEENRKGSLGSPYSVKDYYGVNPEFGTLEDLKSFVNAAHELGMYVILDWVANHSAWDNELRYKHPNWYTKNSQGNFQPTPWWDWSDIIDFDYNVPEMREYMTDAMKYWVKEANIDGYRCDVAGFVPIDFWENVRAELDAIKPVFMLAEWEMRDLHAQAFDATYAWSWQEAIHDILSGHADLNRLFIYYSWNEGAYPKNSYRMTYVSNHDANSWEGTVFERYGSEEKVATAIVLSIVGEGMPLIYNGLEAGNSKRLEFFEKDPIEWKEHKFKPLIQKLLALQKQNSALWHGKYGATMERIYNTNPTEVFSFIRENTKDKVFVVINFSDKDHDIQFMGPQTAGVYTELFSKQKATLTEDTSLKLAPWEYRVYVQ</sequence>
<dbReference type="EMBL" id="CP050313">
    <property type="protein sequence ID" value="QIR14670.1"/>
    <property type="molecule type" value="Genomic_DNA"/>
</dbReference>
<protein>
    <submittedName>
        <fullName evidence="2">Alpha-amylase</fullName>
    </submittedName>
</protein>
<dbReference type="PANTHER" id="PTHR47786">
    <property type="entry name" value="ALPHA-1,4-GLUCAN:MALTOSE-1-PHOSPHATE MALTOSYLTRANSFERASE"/>
    <property type="match status" value="1"/>
</dbReference>
<dbReference type="InterPro" id="IPR013780">
    <property type="entry name" value="Glyco_hydro_b"/>
</dbReference>
<dbReference type="SMART" id="SM00642">
    <property type="entry name" value="Aamy"/>
    <property type="match status" value="1"/>
</dbReference>
<dbReference type="SUPFAM" id="SSF51011">
    <property type="entry name" value="Glycosyl hydrolase domain"/>
    <property type="match status" value="1"/>
</dbReference>
<dbReference type="InterPro" id="IPR017853">
    <property type="entry name" value="GH"/>
</dbReference>
<dbReference type="SUPFAM" id="SSF51445">
    <property type="entry name" value="(Trans)glycosidases"/>
    <property type="match status" value="1"/>
</dbReference>